<dbReference type="Proteomes" id="UP000673821">
    <property type="component" value="Unassembled WGS sequence"/>
</dbReference>
<keyword evidence="5" id="KW-0482">Metalloprotease</keyword>
<evidence type="ECO:0000256" key="1">
    <source>
        <dbReference type="ARBA" id="ARBA00022670"/>
    </source>
</evidence>
<dbReference type="SUPFAM" id="SSF102712">
    <property type="entry name" value="JAB1/MPN domain"/>
    <property type="match status" value="1"/>
</dbReference>
<reference evidence="7 8" key="1">
    <citation type="submission" date="2021-02" db="EMBL/GenBank/DDBJ databases">
        <authorList>
            <person name="Vanwijnsberghe S."/>
        </authorList>
    </citation>
    <scope>NUCLEOTIDE SEQUENCE [LARGE SCALE GENOMIC DNA]</scope>
    <source>
        <strain evidence="7 8">R-69776</strain>
    </source>
</reference>
<evidence type="ECO:0000256" key="5">
    <source>
        <dbReference type="ARBA" id="ARBA00023049"/>
    </source>
</evidence>
<dbReference type="RefSeq" id="WP_200659329.1">
    <property type="nucleotide sequence ID" value="NZ_CAJNBH010000008.1"/>
</dbReference>
<dbReference type="Gene3D" id="3.40.140.10">
    <property type="entry name" value="Cytidine Deaminase, domain 2"/>
    <property type="match status" value="1"/>
</dbReference>
<keyword evidence="4" id="KW-0862">Zinc</keyword>
<keyword evidence="3" id="KW-0378">Hydrolase</keyword>
<proteinExistence type="predicted"/>
<keyword evidence="8" id="KW-1185">Reference proteome</keyword>
<dbReference type="Pfam" id="PF14464">
    <property type="entry name" value="Prok-JAB"/>
    <property type="match status" value="1"/>
</dbReference>
<accession>A0ABN7LNH8</accession>
<gene>
    <name evidence="7" type="ORF">R69776_03063</name>
</gene>
<name>A0ABN7LNH8_9BURK</name>
<evidence type="ECO:0000313" key="8">
    <source>
        <dbReference type="Proteomes" id="UP000673821"/>
    </source>
</evidence>
<dbReference type="InterPro" id="IPR028090">
    <property type="entry name" value="JAB_dom_prok"/>
</dbReference>
<evidence type="ECO:0000256" key="2">
    <source>
        <dbReference type="ARBA" id="ARBA00022723"/>
    </source>
</evidence>
<keyword evidence="1" id="KW-0645">Protease</keyword>
<evidence type="ECO:0000256" key="4">
    <source>
        <dbReference type="ARBA" id="ARBA00022833"/>
    </source>
</evidence>
<comment type="caution">
    <text evidence="7">The sequence shown here is derived from an EMBL/GenBank/DDBJ whole genome shotgun (WGS) entry which is preliminary data.</text>
</comment>
<evidence type="ECO:0000256" key="3">
    <source>
        <dbReference type="ARBA" id="ARBA00022801"/>
    </source>
</evidence>
<keyword evidence="2" id="KW-0479">Metal-binding</keyword>
<feature type="domain" description="JAB" evidence="6">
    <location>
        <begin position="33"/>
        <end position="133"/>
    </location>
</feature>
<organism evidence="7 8">
    <name type="scientific">Paraburkholderia nemoris</name>
    <dbReference type="NCBI Taxonomy" id="2793076"/>
    <lineage>
        <taxon>Bacteria</taxon>
        <taxon>Pseudomonadati</taxon>
        <taxon>Pseudomonadota</taxon>
        <taxon>Betaproteobacteria</taxon>
        <taxon>Burkholderiales</taxon>
        <taxon>Burkholderiaceae</taxon>
        <taxon>Paraburkholderia</taxon>
    </lineage>
</organism>
<dbReference type="EMBL" id="CAJNBH010000008">
    <property type="protein sequence ID" value="CAE6754097.1"/>
    <property type="molecule type" value="Genomic_DNA"/>
</dbReference>
<evidence type="ECO:0000259" key="6">
    <source>
        <dbReference type="Pfam" id="PF14464"/>
    </source>
</evidence>
<evidence type="ECO:0000313" key="7">
    <source>
        <dbReference type="EMBL" id="CAE6754097.1"/>
    </source>
</evidence>
<protein>
    <recommendedName>
        <fullName evidence="6">JAB domain-containing protein</fullName>
    </recommendedName>
</protein>
<sequence length="155" mass="17324">MSKRYLTAFGQVELSDDVLDTLSRYRQIKPSSSEAGGQLFASFDDHGMVILRATEPTAKSRRGRTFFWPSRYDEQKEIKALFAEGLHYVGDWHSHPELSPEPSLADIDKIQGIFGSSKHDLNCMVMLIVGTSEATDGIWFGSVSDEGVHRATQVE</sequence>